<dbReference type="Proteomes" id="UP000248405">
    <property type="component" value="Unassembled WGS sequence"/>
</dbReference>
<reference evidence="3" key="1">
    <citation type="submission" date="2016-12" db="EMBL/GenBank/DDBJ databases">
        <title>The genomes of Aspergillus section Nigri reveals drivers in fungal speciation.</title>
        <authorList>
            <consortium name="DOE Joint Genome Institute"/>
            <person name="Vesth T.C."/>
            <person name="Nybo J."/>
            <person name="Theobald S."/>
            <person name="Brandl J."/>
            <person name="Frisvad J.C."/>
            <person name="Nielsen K.F."/>
            <person name="Lyhne E.K."/>
            <person name="Kogle M.E."/>
            <person name="Kuo A."/>
            <person name="Riley R."/>
            <person name="Clum A."/>
            <person name="Nolan M."/>
            <person name="Lipzen A."/>
            <person name="Salamov A."/>
            <person name="Henrissat B."/>
            <person name="Wiebenga A."/>
            <person name="De Vries R.P."/>
            <person name="Grigoriev I.V."/>
            <person name="Mortensen U.H."/>
            <person name="Andersen M.R."/>
            <person name="Baker S.E."/>
        </authorList>
    </citation>
    <scope>NUCLEOTIDE SEQUENCE [LARGE SCALE GENOMIC DNA]</scope>
    <source>
        <strain evidence="3">CBS 113365</strain>
    </source>
</reference>
<dbReference type="RefSeq" id="XP_025566329.1">
    <property type="nucleotide sequence ID" value="XM_025710531.1"/>
</dbReference>
<feature type="chain" id="PRO_5016344396" evidence="2">
    <location>
        <begin position="26"/>
        <end position="209"/>
    </location>
</feature>
<proteinExistence type="predicted"/>
<keyword evidence="2" id="KW-0732">Signal</keyword>
<dbReference type="EMBL" id="KZ821616">
    <property type="protein sequence ID" value="PYH72535.1"/>
    <property type="molecule type" value="Genomic_DNA"/>
</dbReference>
<dbReference type="PANTHER" id="PTHR39219">
    <property type="entry name" value="ER MEMBRANE PROTEIN COMPLEX SUBUNIT 10"/>
    <property type="match status" value="1"/>
</dbReference>
<protein>
    <submittedName>
        <fullName evidence="3">Uncharacterized protein</fullName>
    </submittedName>
</protein>
<name>A0A319BIH4_ASPVC</name>
<evidence type="ECO:0000313" key="3">
    <source>
        <dbReference type="EMBL" id="PYH72535.1"/>
    </source>
</evidence>
<gene>
    <name evidence="3" type="ORF">BO88DRAFT_449939</name>
</gene>
<evidence type="ECO:0000256" key="2">
    <source>
        <dbReference type="SAM" id="SignalP"/>
    </source>
</evidence>
<accession>A0A319BIH4</accession>
<sequence length="209" mass="22444">MRSFYFNLIPALSLFSLSAAISSSAQPQSAEILCWPVASPEPSVLAHVSYDSTTLQPEFTFSSTNIAAACGDNGPQDVSNDLIRLGLYTSTSANTKQWVGTLASRSSLIGSENDRPTIRLHLGPSNNIYYVDLLPSTSSTSSSSSTPVSPKLELLSSQAGPRPHLNQPIVLGPDGKNAEEVVEKTIFQKYWWVFLIVTFLAMSGGGESQ</sequence>
<dbReference type="OrthoDB" id="1894652at2759"/>
<dbReference type="AlphaFoldDB" id="A0A319BIH4"/>
<feature type="signal peptide" evidence="2">
    <location>
        <begin position="1"/>
        <end position="25"/>
    </location>
</feature>
<dbReference type="GeneID" id="37215123"/>
<keyword evidence="4" id="KW-1185">Reference proteome</keyword>
<organism evidence="3 4">
    <name type="scientific">Aspergillus vadensis (strain CBS 113365 / IMI 142717 / IBT 24658)</name>
    <dbReference type="NCBI Taxonomy" id="1448311"/>
    <lineage>
        <taxon>Eukaryota</taxon>
        <taxon>Fungi</taxon>
        <taxon>Dikarya</taxon>
        <taxon>Ascomycota</taxon>
        <taxon>Pezizomycotina</taxon>
        <taxon>Eurotiomycetes</taxon>
        <taxon>Eurotiomycetidae</taxon>
        <taxon>Eurotiales</taxon>
        <taxon>Aspergillaceae</taxon>
        <taxon>Aspergillus</taxon>
        <taxon>Aspergillus subgen. Circumdati</taxon>
    </lineage>
</organism>
<evidence type="ECO:0000256" key="1">
    <source>
        <dbReference type="SAM" id="MobiDB-lite"/>
    </source>
</evidence>
<feature type="region of interest" description="Disordered" evidence="1">
    <location>
        <begin position="139"/>
        <end position="171"/>
    </location>
</feature>
<feature type="compositionally biased region" description="Low complexity" evidence="1">
    <location>
        <begin position="139"/>
        <end position="150"/>
    </location>
</feature>
<evidence type="ECO:0000313" key="4">
    <source>
        <dbReference type="Proteomes" id="UP000248405"/>
    </source>
</evidence>
<dbReference type="PANTHER" id="PTHR39219:SF1">
    <property type="entry name" value="ER MEMBRANE PROTEIN COMPLEX SUBUNIT 10"/>
    <property type="match status" value="1"/>
</dbReference>